<evidence type="ECO:0000259" key="5">
    <source>
        <dbReference type="Pfam" id="PF04542"/>
    </source>
</evidence>
<evidence type="ECO:0000256" key="2">
    <source>
        <dbReference type="ARBA" id="ARBA00023015"/>
    </source>
</evidence>
<gene>
    <name evidence="7" type="ORF">EV199_5586</name>
</gene>
<dbReference type="CDD" id="cd06171">
    <property type="entry name" value="Sigma70_r4"/>
    <property type="match status" value="1"/>
</dbReference>
<dbReference type="Gene3D" id="1.10.1740.10">
    <property type="match status" value="1"/>
</dbReference>
<dbReference type="InterPro" id="IPR007627">
    <property type="entry name" value="RNA_pol_sigma70_r2"/>
</dbReference>
<accession>A0A4V2EZP4</accession>
<dbReference type="GO" id="GO:0016987">
    <property type="term" value="F:sigma factor activity"/>
    <property type="evidence" value="ECO:0007669"/>
    <property type="project" value="UniProtKB-KW"/>
</dbReference>
<dbReference type="SUPFAM" id="SSF88946">
    <property type="entry name" value="Sigma2 domain of RNA polymerase sigma factors"/>
    <property type="match status" value="1"/>
</dbReference>
<dbReference type="Pfam" id="PF04542">
    <property type="entry name" value="Sigma70_r2"/>
    <property type="match status" value="1"/>
</dbReference>
<dbReference type="AlphaFoldDB" id="A0A4V2EZP4"/>
<proteinExistence type="inferred from homology"/>
<evidence type="ECO:0000256" key="3">
    <source>
        <dbReference type="ARBA" id="ARBA00023082"/>
    </source>
</evidence>
<sequence>MNNYQTYTDQQLLDSLKLNEEKAFTAIYNRYWEQLYRSAYRKLTDKAAAKEIVHDVLIDIWKRRESLSVNHLPAYLEKAIRFRVINYINRNKSSHFLDVFQTILYSPFEADSQVNMQEFLKLLDAWIAALPEKRRQIFVKYYFENLSAREIASELDISAKTVQNNLSITTQQLKAWLTQLMVIMMVVSGSSHFKA</sequence>
<dbReference type="InterPro" id="IPR039425">
    <property type="entry name" value="RNA_pol_sigma-70-like"/>
</dbReference>
<evidence type="ECO:0000259" key="6">
    <source>
        <dbReference type="Pfam" id="PF08281"/>
    </source>
</evidence>
<keyword evidence="3" id="KW-0731">Sigma factor</keyword>
<dbReference type="Proteomes" id="UP000293874">
    <property type="component" value="Unassembled WGS sequence"/>
</dbReference>
<evidence type="ECO:0000313" key="7">
    <source>
        <dbReference type="EMBL" id="RZS67200.1"/>
    </source>
</evidence>
<dbReference type="GO" id="GO:0003677">
    <property type="term" value="F:DNA binding"/>
    <property type="evidence" value="ECO:0007669"/>
    <property type="project" value="InterPro"/>
</dbReference>
<keyword evidence="4" id="KW-0804">Transcription</keyword>
<dbReference type="Pfam" id="PF08281">
    <property type="entry name" value="Sigma70_r4_2"/>
    <property type="match status" value="1"/>
</dbReference>
<evidence type="ECO:0000256" key="1">
    <source>
        <dbReference type="ARBA" id="ARBA00010641"/>
    </source>
</evidence>
<dbReference type="InterPro" id="IPR013324">
    <property type="entry name" value="RNA_pol_sigma_r3/r4-like"/>
</dbReference>
<dbReference type="NCBIfam" id="TIGR02937">
    <property type="entry name" value="sigma70-ECF"/>
    <property type="match status" value="1"/>
</dbReference>
<feature type="domain" description="RNA polymerase sigma-70 region 2" evidence="5">
    <location>
        <begin position="27"/>
        <end position="92"/>
    </location>
</feature>
<organism evidence="7 8">
    <name type="scientific">Pseudobacter ginsenosidimutans</name>
    <dbReference type="NCBI Taxonomy" id="661488"/>
    <lineage>
        <taxon>Bacteria</taxon>
        <taxon>Pseudomonadati</taxon>
        <taxon>Bacteroidota</taxon>
        <taxon>Chitinophagia</taxon>
        <taxon>Chitinophagales</taxon>
        <taxon>Chitinophagaceae</taxon>
        <taxon>Pseudobacter</taxon>
    </lineage>
</organism>
<protein>
    <submittedName>
        <fullName evidence="7">RNA polymerase sigma-70 factor (ECF subfamily)</fullName>
    </submittedName>
</protein>
<name>A0A4V2EZP4_9BACT</name>
<keyword evidence="2" id="KW-0805">Transcription regulation</keyword>
<comment type="similarity">
    <text evidence="1">Belongs to the sigma-70 factor family. ECF subfamily.</text>
</comment>
<dbReference type="OrthoDB" id="679904at2"/>
<dbReference type="SUPFAM" id="SSF88659">
    <property type="entry name" value="Sigma3 and sigma4 domains of RNA polymerase sigma factors"/>
    <property type="match status" value="1"/>
</dbReference>
<dbReference type="EMBL" id="SGXA01000004">
    <property type="protein sequence ID" value="RZS67200.1"/>
    <property type="molecule type" value="Genomic_DNA"/>
</dbReference>
<dbReference type="Gene3D" id="1.10.10.10">
    <property type="entry name" value="Winged helix-like DNA-binding domain superfamily/Winged helix DNA-binding domain"/>
    <property type="match status" value="1"/>
</dbReference>
<dbReference type="PANTHER" id="PTHR43133:SF46">
    <property type="entry name" value="RNA POLYMERASE SIGMA-70 FACTOR ECF SUBFAMILY"/>
    <property type="match status" value="1"/>
</dbReference>
<dbReference type="InterPro" id="IPR036388">
    <property type="entry name" value="WH-like_DNA-bd_sf"/>
</dbReference>
<reference evidence="7 8" key="1">
    <citation type="submission" date="2019-02" db="EMBL/GenBank/DDBJ databases">
        <title>Genomic Encyclopedia of Type Strains, Phase IV (KMG-IV): sequencing the most valuable type-strain genomes for metagenomic binning, comparative biology and taxonomic classification.</title>
        <authorList>
            <person name="Goeker M."/>
        </authorList>
    </citation>
    <scope>NUCLEOTIDE SEQUENCE [LARGE SCALE GENOMIC DNA]</scope>
    <source>
        <strain evidence="7 8">DSM 18116</strain>
    </source>
</reference>
<dbReference type="InterPro" id="IPR013249">
    <property type="entry name" value="RNA_pol_sigma70_r4_t2"/>
</dbReference>
<evidence type="ECO:0000256" key="4">
    <source>
        <dbReference type="ARBA" id="ARBA00023163"/>
    </source>
</evidence>
<keyword evidence="8" id="KW-1185">Reference proteome</keyword>
<feature type="domain" description="RNA polymerase sigma factor 70 region 4 type 2" evidence="6">
    <location>
        <begin position="123"/>
        <end position="167"/>
    </location>
</feature>
<dbReference type="InterPro" id="IPR013325">
    <property type="entry name" value="RNA_pol_sigma_r2"/>
</dbReference>
<comment type="caution">
    <text evidence="7">The sequence shown here is derived from an EMBL/GenBank/DDBJ whole genome shotgun (WGS) entry which is preliminary data.</text>
</comment>
<dbReference type="GO" id="GO:0006352">
    <property type="term" value="P:DNA-templated transcription initiation"/>
    <property type="evidence" value="ECO:0007669"/>
    <property type="project" value="InterPro"/>
</dbReference>
<dbReference type="InterPro" id="IPR014284">
    <property type="entry name" value="RNA_pol_sigma-70_dom"/>
</dbReference>
<dbReference type="RefSeq" id="WP_130544062.1">
    <property type="nucleotide sequence ID" value="NZ_CP042431.1"/>
</dbReference>
<dbReference type="PANTHER" id="PTHR43133">
    <property type="entry name" value="RNA POLYMERASE ECF-TYPE SIGMA FACTO"/>
    <property type="match status" value="1"/>
</dbReference>
<evidence type="ECO:0000313" key="8">
    <source>
        <dbReference type="Proteomes" id="UP000293874"/>
    </source>
</evidence>